<dbReference type="Proteomes" id="UP001222027">
    <property type="component" value="Unassembled WGS sequence"/>
</dbReference>
<reference evidence="2 3" key="1">
    <citation type="submission" date="2022-12" db="EMBL/GenBank/DDBJ databases">
        <title>Chromosome-scale assembly of the Ensete ventricosum genome.</title>
        <authorList>
            <person name="Dussert Y."/>
            <person name="Stocks J."/>
            <person name="Wendawek A."/>
            <person name="Woldeyes F."/>
            <person name="Nichols R.A."/>
            <person name="Borrell J.S."/>
        </authorList>
    </citation>
    <scope>NUCLEOTIDE SEQUENCE [LARGE SCALE GENOMIC DNA]</scope>
    <source>
        <strain evidence="3">cv. Maze</strain>
        <tissue evidence="2">Seeds</tissue>
    </source>
</reference>
<organism evidence="2 3">
    <name type="scientific">Ensete ventricosum</name>
    <name type="common">Abyssinian banana</name>
    <name type="synonym">Musa ensete</name>
    <dbReference type="NCBI Taxonomy" id="4639"/>
    <lineage>
        <taxon>Eukaryota</taxon>
        <taxon>Viridiplantae</taxon>
        <taxon>Streptophyta</taxon>
        <taxon>Embryophyta</taxon>
        <taxon>Tracheophyta</taxon>
        <taxon>Spermatophyta</taxon>
        <taxon>Magnoliopsida</taxon>
        <taxon>Liliopsida</taxon>
        <taxon>Zingiberales</taxon>
        <taxon>Musaceae</taxon>
        <taxon>Ensete</taxon>
    </lineage>
</organism>
<dbReference type="EMBL" id="JAQQAF010000009">
    <property type="protein sequence ID" value="KAJ8459599.1"/>
    <property type="molecule type" value="Genomic_DNA"/>
</dbReference>
<evidence type="ECO:0000256" key="1">
    <source>
        <dbReference type="SAM" id="MobiDB-lite"/>
    </source>
</evidence>
<keyword evidence="3" id="KW-1185">Reference proteome</keyword>
<proteinExistence type="predicted"/>
<evidence type="ECO:0000313" key="3">
    <source>
        <dbReference type="Proteomes" id="UP001222027"/>
    </source>
</evidence>
<dbReference type="AlphaFoldDB" id="A0AAV8PZI6"/>
<protein>
    <submittedName>
        <fullName evidence="2">Uncharacterized protein</fullName>
    </submittedName>
</protein>
<sequence>MYKKTESHDHVKRLSIPQLAGTVAFSVKDNLREHKGDPSDDSGDGMFSKADESTSLSDEGGDLTEADTDDDLSAEEMA</sequence>
<name>A0AAV8PZI6_ENSVE</name>
<comment type="caution">
    <text evidence="2">The sequence shown here is derived from an EMBL/GenBank/DDBJ whole genome shotgun (WGS) entry which is preliminary data.</text>
</comment>
<feature type="compositionally biased region" description="Acidic residues" evidence="1">
    <location>
        <begin position="59"/>
        <end position="78"/>
    </location>
</feature>
<feature type="region of interest" description="Disordered" evidence="1">
    <location>
        <begin position="30"/>
        <end position="78"/>
    </location>
</feature>
<accession>A0AAV8PZI6</accession>
<gene>
    <name evidence="2" type="ORF">OPV22_032525</name>
</gene>
<evidence type="ECO:0000313" key="2">
    <source>
        <dbReference type="EMBL" id="KAJ8459599.1"/>
    </source>
</evidence>